<evidence type="ECO:0000313" key="1">
    <source>
        <dbReference type="EMBL" id="ETJ36099.1"/>
    </source>
</evidence>
<sequence length="25" mass="3032">IFNNNNVMWHQRVLLILFISVHILP</sequence>
<dbReference type="AlphaFoldDB" id="W1Y4N5"/>
<feature type="non-terminal residue" evidence="1">
    <location>
        <position position="1"/>
    </location>
</feature>
<dbReference type="EMBL" id="AZMM01009615">
    <property type="protein sequence ID" value="ETJ36099.1"/>
    <property type="molecule type" value="Genomic_DNA"/>
</dbReference>
<organism evidence="1">
    <name type="scientific">human gut metagenome</name>
    <dbReference type="NCBI Taxonomy" id="408170"/>
    <lineage>
        <taxon>unclassified sequences</taxon>
        <taxon>metagenomes</taxon>
        <taxon>organismal metagenomes</taxon>
    </lineage>
</organism>
<accession>W1Y4N5</accession>
<proteinExistence type="predicted"/>
<reference evidence="1" key="1">
    <citation type="submission" date="2013-12" db="EMBL/GenBank/DDBJ databases">
        <title>A Varibaculum cambriense genome reconstructed from a premature infant gut community with otherwise low bacterial novelty that shifts toward anaerobic metabolism during the third week of life.</title>
        <authorList>
            <person name="Brown C.T."/>
            <person name="Sharon I."/>
            <person name="Thomas B.C."/>
            <person name="Castelle C.J."/>
            <person name="Morowitz M.J."/>
            <person name="Banfield J.F."/>
        </authorList>
    </citation>
    <scope>NUCLEOTIDE SEQUENCE</scope>
</reference>
<name>W1Y4N5_9ZZZZ</name>
<protein>
    <submittedName>
        <fullName evidence="1">Uncharacterized protein</fullName>
    </submittedName>
</protein>
<comment type="caution">
    <text evidence="1">The sequence shown here is derived from an EMBL/GenBank/DDBJ whole genome shotgun (WGS) entry which is preliminary data.</text>
</comment>
<gene>
    <name evidence="1" type="ORF">Q604_UNBC09615G0001</name>
</gene>